<keyword evidence="7" id="KW-1185">Reference proteome</keyword>
<gene>
    <name evidence="6" type="ORF">ACFQ5J_06200</name>
</gene>
<accession>A0ABW4E6L8</accession>
<comment type="caution">
    <text evidence="6">The sequence shown here is derived from an EMBL/GenBank/DDBJ whole genome shotgun (WGS) entry which is preliminary data.</text>
</comment>
<dbReference type="SUPFAM" id="SSF51412">
    <property type="entry name" value="Inosine monophosphate dehydrogenase (IMPDH)"/>
    <property type="match status" value="1"/>
</dbReference>
<dbReference type="GO" id="GO:0004497">
    <property type="term" value="F:monooxygenase activity"/>
    <property type="evidence" value="ECO:0007669"/>
    <property type="project" value="UniProtKB-KW"/>
</dbReference>
<dbReference type="CDD" id="cd04730">
    <property type="entry name" value="NPD_like"/>
    <property type="match status" value="1"/>
</dbReference>
<evidence type="ECO:0000256" key="1">
    <source>
        <dbReference type="ARBA" id="ARBA00003535"/>
    </source>
</evidence>
<name>A0ABW4E6L8_9LACO</name>
<evidence type="ECO:0000313" key="7">
    <source>
        <dbReference type="Proteomes" id="UP001597252"/>
    </source>
</evidence>
<dbReference type="PANTHER" id="PTHR32332:SF20">
    <property type="entry name" value="2-NITROPROPANE DIOXYGENASE-LIKE PROTEIN"/>
    <property type="match status" value="1"/>
</dbReference>
<keyword evidence="5" id="KW-0560">Oxidoreductase</keyword>
<proteinExistence type="predicted"/>
<sequence>MEALMTRIGVRYPIFQGGMAWVADGQLAAAVSEAGGLGIIGSGHAPASYVAEQIAIAKQHTDRPFGVNVMLLSPHVEAVIAVVAQAKVAVVTTGAGDPGRYLEPLQAAGSVVLPVVPSVALAKRMARQGVDGVIAEGMESGGHIGAMTTMALVPQVVDALAIPVIAAGGIADGRGVAAALALGACGVQMGTRFLAAAETQIHPQYQAAVLKAKDVDTLVTGQYLGHAARVLKNPMSRQYLKLEKQLALTGGDMTAVEQLGNGSLRIAVQEGDPQRGSFMAGQAAGMVRHVDPAAAILRSVVSQTLAIVGDGPLKQKVV</sequence>
<reference evidence="7" key="1">
    <citation type="journal article" date="2019" name="Int. J. Syst. Evol. Microbiol.">
        <title>The Global Catalogue of Microorganisms (GCM) 10K type strain sequencing project: providing services to taxonomists for standard genome sequencing and annotation.</title>
        <authorList>
            <consortium name="The Broad Institute Genomics Platform"/>
            <consortium name="The Broad Institute Genome Sequencing Center for Infectious Disease"/>
            <person name="Wu L."/>
            <person name="Ma J."/>
        </authorList>
    </citation>
    <scope>NUCLEOTIDE SEQUENCE [LARGE SCALE GENOMIC DNA]</scope>
    <source>
        <strain evidence="7">CCM 8903</strain>
    </source>
</reference>
<comment type="function">
    <text evidence="1">Nitronate monooxygenase that uses molecular oxygen to catalyze the oxidative denitrification of alkyl nitronates. Acts on propionate 3-nitronate (P3N), the presumed physiological substrate. Probably functions in the detoxification of P3N, a metabolic poison produced by plants and fungi as a defense mechanism.</text>
</comment>
<keyword evidence="6" id="KW-0503">Monooxygenase</keyword>
<evidence type="ECO:0000256" key="4">
    <source>
        <dbReference type="ARBA" id="ARBA00022643"/>
    </source>
</evidence>
<protein>
    <recommendedName>
        <fullName evidence="2">Probable nitronate monooxygenase</fullName>
    </recommendedName>
</protein>
<dbReference type="Proteomes" id="UP001597252">
    <property type="component" value="Unassembled WGS sequence"/>
</dbReference>
<evidence type="ECO:0000256" key="3">
    <source>
        <dbReference type="ARBA" id="ARBA00022630"/>
    </source>
</evidence>
<dbReference type="Gene3D" id="3.20.20.70">
    <property type="entry name" value="Aldolase class I"/>
    <property type="match status" value="1"/>
</dbReference>
<evidence type="ECO:0000256" key="5">
    <source>
        <dbReference type="ARBA" id="ARBA00023002"/>
    </source>
</evidence>
<evidence type="ECO:0000313" key="6">
    <source>
        <dbReference type="EMBL" id="MFD1484816.1"/>
    </source>
</evidence>
<dbReference type="Pfam" id="PF03060">
    <property type="entry name" value="NMO"/>
    <property type="match status" value="2"/>
</dbReference>
<keyword evidence="4" id="KW-0288">FMN</keyword>
<dbReference type="EMBL" id="JBHTON010000016">
    <property type="protein sequence ID" value="MFD1484816.1"/>
    <property type="molecule type" value="Genomic_DNA"/>
</dbReference>
<dbReference type="PANTHER" id="PTHR32332">
    <property type="entry name" value="2-NITROPROPANE DIOXYGENASE"/>
    <property type="match status" value="1"/>
</dbReference>
<dbReference type="RefSeq" id="WP_125752899.1">
    <property type="nucleotide sequence ID" value="NZ_JBHTON010000016.1"/>
</dbReference>
<dbReference type="InterPro" id="IPR004136">
    <property type="entry name" value="NMO"/>
</dbReference>
<organism evidence="6 7">
    <name type="scientific">Lacticaseibacillus baoqingensis</name>
    <dbReference type="NCBI Taxonomy" id="2486013"/>
    <lineage>
        <taxon>Bacteria</taxon>
        <taxon>Bacillati</taxon>
        <taxon>Bacillota</taxon>
        <taxon>Bacilli</taxon>
        <taxon>Lactobacillales</taxon>
        <taxon>Lactobacillaceae</taxon>
        <taxon>Lacticaseibacillus</taxon>
    </lineage>
</organism>
<keyword evidence="3" id="KW-0285">Flavoprotein</keyword>
<dbReference type="InterPro" id="IPR013785">
    <property type="entry name" value="Aldolase_TIM"/>
</dbReference>
<evidence type="ECO:0000256" key="2">
    <source>
        <dbReference type="ARBA" id="ARBA00013457"/>
    </source>
</evidence>